<sequence length="113" mass="12750">MSASEEIQIKNIDHLGIVAGLIDEIGIVEVINEKLGVDKREKISSGQVLKAMILNGLGMVSRPLYLFSQFFEDKAVEKLLGDEIKSEYLNDDKIGRFMDEIYQIVLNSLFRVC</sequence>
<organism evidence="2 3">
    <name type="scientific">Microcystis viridis NIES-102</name>
    <dbReference type="NCBI Taxonomy" id="213615"/>
    <lineage>
        <taxon>Bacteria</taxon>
        <taxon>Bacillati</taxon>
        <taxon>Cyanobacteriota</taxon>
        <taxon>Cyanophyceae</taxon>
        <taxon>Oscillatoriophycideae</taxon>
        <taxon>Chroococcales</taxon>
        <taxon>Microcystaceae</taxon>
        <taxon>Microcystis</taxon>
    </lineage>
</organism>
<dbReference type="PANTHER" id="PTHR34614">
    <property type="match status" value="1"/>
</dbReference>
<dbReference type="KEGG" id="mvz:myaer102_11440"/>
<name>A0A3G9K1T2_MICVR</name>
<dbReference type="InterPro" id="IPR025457">
    <property type="entry name" value="DUF4277"/>
</dbReference>
<dbReference type="Pfam" id="PF14104">
    <property type="entry name" value="DUF4277"/>
    <property type="match status" value="1"/>
</dbReference>
<evidence type="ECO:0000259" key="1">
    <source>
        <dbReference type="Pfam" id="PF14104"/>
    </source>
</evidence>
<feature type="domain" description="DUF4277" evidence="1">
    <location>
        <begin position="8"/>
        <end position="111"/>
    </location>
</feature>
<dbReference type="AlphaFoldDB" id="A0A3G9K1T2"/>
<evidence type="ECO:0000313" key="2">
    <source>
        <dbReference type="EMBL" id="BBH38640.1"/>
    </source>
</evidence>
<accession>A0A3G9K1T2</accession>
<dbReference type="Proteomes" id="UP000278152">
    <property type="component" value="Chromosome"/>
</dbReference>
<proteinExistence type="predicted"/>
<gene>
    <name evidence="2" type="ORF">myaer102_11440</name>
</gene>
<protein>
    <recommendedName>
        <fullName evidence="1">DUF4277 domain-containing protein</fullName>
    </recommendedName>
</protein>
<evidence type="ECO:0000313" key="3">
    <source>
        <dbReference type="Proteomes" id="UP000278152"/>
    </source>
</evidence>
<dbReference type="EMBL" id="AP019314">
    <property type="protein sequence ID" value="BBH38640.1"/>
    <property type="molecule type" value="Genomic_DNA"/>
</dbReference>
<reference evidence="2 3" key="1">
    <citation type="submission" date="2018-11" db="EMBL/GenBank/DDBJ databases">
        <title>Complete genome sequence of Microcystis aeruginosa NIES-102.</title>
        <authorList>
            <person name="Yamaguchi H."/>
            <person name="Suzuki S."/>
            <person name="Kawachi M."/>
        </authorList>
    </citation>
    <scope>NUCLEOTIDE SEQUENCE [LARGE SCALE GENOMIC DNA]</scope>
    <source>
        <strain evidence="2 3">NIES-102</strain>
    </source>
</reference>
<dbReference type="PANTHER" id="PTHR34614:SF2">
    <property type="entry name" value="TRANSPOSASE IS4-LIKE DOMAIN-CONTAINING PROTEIN"/>
    <property type="match status" value="1"/>
</dbReference>